<evidence type="ECO:0000313" key="1">
    <source>
        <dbReference type="EMBL" id="KAH3845063.1"/>
    </source>
</evidence>
<protein>
    <submittedName>
        <fullName evidence="1">Uncharacterized protein</fullName>
    </submittedName>
</protein>
<proteinExistence type="predicted"/>
<comment type="caution">
    <text evidence="1">The sequence shown here is derived from an EMBL/GenBank/DDBJ whole genome shotgun (WGS) entry which is preliminary data.</text>
</comment>
<dbReference type="EMBL" id="JAIWYP010000003">
    <property type="protein sequence ID" value="KAH3845063.1"/>
    <property type="molecule type" value="Genomic_DNA"/>
</dbReference>
<reference evidence="1" key="1">
    <citation type="journal article" date="2019" name="bioRxiv">
        <title>The Genome of the Zebra Mussel, Dreissena polymorpha: A Resource for Invasive Species Research.</title>
        <authorList>
            <person name="McCartney M.A."/>
            <person name="Auch B."/>
            <person name="Kono T."/>
            <person name="Mallez S."/>
            <person name="Zhang Y."/>
            <person name="Obille A."/>
            <person name="Becker A."/>
            <person name="Abrahante J.E."/>
            <person name="Garbe J."/>
            <person name="Badalamenti J.P."/>
            <person name="Herman A."/>
            <person name="Mangelson H."/>
            <person name="Liachko I."/>
            <person name="Sullivan S."/>
            <person name="Sone E.D."/>
            <person name="Koren S."/>
            <person name="Silverstein K.A.T."/>
            <person name="Beckman K.B."/>
            <person name="Gohl D.M."/>
        </authorList>
    </citation>
    <scope>NUCLEOTIDE SEQUENCE</scope>
    <source>
        <strain evidence="1">Duluth1</strain>
        <tissue evidence="1">Whole animal</tissue>
    </source>
</reference>
<sequence length="53" mass="5868">MDIRPLTSLATLLQSAEEDVDEELAKLLSSKPSSIVETLLHMRNNDGGIRLFV</sequence>
<reference evidence="1" key="2">
    <citation type="submission" date="2020-11" db="EMBL/GenBank/DDBJ databases">
        <authorList>
            <person name="McCartney M.A."/>
            <person name="Auch B."/>
            <person name="Kono T."/>
            <person name="Mallez S."/>
            <person name="Becker A."/>
            <person name="Gohl D.M."/>
            <person name="Silverstein K.A.T."/>
            <person name="Koren S."/>
            <person name="Bechman K.B."/>
            <person name="Herman A."/>
            <person name="Abrahante J.E."/>
            <person name="Garbe J."/>
        </authorList>
    </citation>
    <scope>NUCLEOTIDE SEQUENCE</scope>
    <source>
        <strain evidence="1">Duluth1</strain>
        <tissue evidence="1">Whole animal</tissue>
    </source>
</reference>
<keyword evidence="2" id="KW-1185">Reference proteome</keyword>
<accession>A0A9D4KS11</accession>
<organism evidence="1 2">
    <name type="scientific">Dreissena polymorpha</name>
    <name type="common">Zebra mussel</name>
    <name type="synonym">Mytilus polymorpha</name>
    <dbReference type="NCBI Taxonomy" id="45954"/>
    <lineage>
        <taxon>Eukaryota</taxon>
        <taxon>Metazoa</taxon>
        <taxon>Spiralia</taxon>
        <taxon>Lophotrochozoa</taxon>
        <taxon>Mollusca</taxon>
        <taxon>Bivalvia</taxon>
        <taxon>Autobranchia</taxon>
        <taxon>Heteroconchia</taxon>
        <taxon>Euheterodonta</taxon>
        <taxon>Imparidentia</taxon>
        <taxon>Neoheterodontei</taxon>
        <taxon>Myida</taxon>
        <taxon>Dreissenoidea</taxon>
        <taxon>Dreissenidae</taxon>
        <taxon>Dreissena</taxon>
    </lineage>
</organism>
<name>A0A9D4KS11_DREPO</name>
<evidence type="ECO:0000313" key="2">
    <source>
        <dbReference type="Proteomes" id="UP000828390"/>
    </source>
</evidence>
<dbReference type="AlphaFoldDB" id="A0A9D4KS11"/>
<gene>
    <name evidence="1" type="ORF">DPMN_087332</name>
</gene>
<dbReference type="Proteomes" id="UP000828390">
    <property type="component" value="Unassembled WGS sequence"/>
</dbReference>